<feature type="non-terminal residue" evidence="1">
    <location>
        <position position="1"/>
    </location>
</feature>
<sequence>VGGITLKNEKPSHVLFGLELKLKLKGDLGAALSKFRPGIYWCDDKWWFGASLDLRGTKPKI</sequence>
<organism evidence="1">
    <name type="scientific">marine sediment metagenome</name>
    <dbReference type="NCBI Taxonomy" id="412755"/>
    <lineage>
        <taxon>unclassified sequences</taxon>
        <taxon>metagenomes</taxon>
        <taxon>ecological metagenomes</taxon>
    </lineage>
</organism>
<protein>
    <submittedName>
        <fullName evidence="1">Uncharacterized protein</fullName>
    </submittedName>
</protein>
<name>X1M7T6_9ZZZZ</name>
<dbReference type="AlphaFoldDB" id="X1M7T6"/>
<dbReference type="EMBL" id="BARV01003978">
    <property type="protein sequence ID" value="GAI14136.1"/>
    <property type="molecule type" value="Genomic_DNA"/>
</dbReference>
<evidence type="ECO:0000313" key="1">
    <source>
        <dbReference type="EMBL" id="GAI14136.1"/>
    </source>
</evidence>
<reference evidence="1" key="1">
    <citation type="journal article" date="2014" name="Front. Microbiol.">
        <title>High frequency of phylogenetically diverse reductive dehalogenase-homologous genes in deep subseafloor sedimentary metagenomes.</title>
        <authorList>
            <person name="Kawai M."/>
            <person name="Futagami T."/>
            <person name="Toyoda A."/>
            <person name="Takaki Y."/>
            <person name="Nishi S."/>
            <person name="Hori S."/>
            <person name="Arai W."/>
            <person name="Tsubouchi T."/>
            <person name="Morono Y."/>
            <person name="Uchiyama I."/>
            <person name="Ito T."/>
            <person name="Fujiyama A."/>
            <person name="Inagaki F."/>
            <person name="Takami H."/>
        </authorList>
    </citation>
    <scope>NUCLEOTIDE SEQUENCE</scope>
    <source>
        <strain evidence="1">Expedition CK06-06</strain>
    </source>
</reference>
<comment type="caution">
    <text evidence="1">The sequence shown here is derived from an EMBL/GenBank/DDBJ whole genome shotgun (WGS) entry which is preliminary data.</text>
</comment>
<proteinExistence type="predicted"/>
<accession>X1M7T6</accession>
<gene>
    <name evidence="1" type="ORF">S06H3_09156</name>
</gene>